<dbReference type="GO" id="GO:0019706">
    <property type="term" value="F:protein-cysteine S-palmitoyltransferase activity"/>
    <property type="evidence" value="ECO:0007669"/>
    <property type="project" value="UniProtKB-EC"/>
</dbReference>
<name>A0A836KKQ5_9TRYP</name>
<keyword evidence="11" id="KW-1185">Reference proteome</keyword>
<dbReference type="InterPro" id="IPR039859">
    <property type="entry name" value="PFA4/ZDH16/20/ERF2-like"/>
</dbReference>
<reference evidence="11" key="1">
    <citation type="journal article" date="2021" name="Microbiol. Resour. Announc.">
        <title>LGAAP: Leishmaniinae Genome Assembly and Annotation Pipeline.</title>
        <authorList>
            <person name="Almutairi H."/>
            <person name="Urbaniak M.D."/>
            <person name="Bates M.D."/>
            <person name="Jariyapan N."/>
            <person name="Kwakye-Nuako G."/>
            <person name="Thomaz-Soccol V."/>
            <person name="Al-Salem W.S."/>
            <person name="Dillon R.J."/>
            <person name="Bates P.A."/>
            <person name="Gatherer D."/>
        </authorList>
    </citation>
    <scope>NUCLEOTIDE SEQUENCE [LARGE SCALE GENOMIC DNA]</scope>
</reference>
<evidence type="ECO:0000256" key="7">
    <source>
        <dbReference type="RuleBase" id="RU079119"/>
    </source>
</evidence>
<feature type="domain" description="Palmitoyltransferase DHHC" evidence="9">
    <location>
        <begin position="218"/>
        <end position="377"/>
    </location>
</feature>
<dbReference type="AlphaFoldDB" id="A0A836KKQ5"/>
<organism evidence="10 11">
    <name type="scientific">Leishmania martiniquensis</name>
    <dbReference type="NCBI Taxonomy" id="1580590"/>
    <lineage>
        <taxon>Eukaryota</taxon>
        <taxon>Discoba</taxon>
        <taxon>Euglenozoa</taxon>
        <taxon>Kinetoplastea</taxon>
        <taxon>Metakinetoplastina</taxon>
        <taxon>Trypanosomatida</taxon>
        <taxon>Trypanosomatidae</taxon>
        <taxon>Leishmaniinae</taxon>
        <taxon>Leishmania</taxon>
    </lineage>
</organism>
<feature type="region of interest" description="Disordered" evidence="8">
    <location>
        <begin position="385"/>
        <end position="407"/>
    </location>
</feature>
<comment type="similarity">
    <text evidence="7">Belongs to the DHHC palmitoyltransferase family.</text>
</comment>
<evidence type="ECO:0000313" key="10">
    <source>
        <dbReference type="EMBL" id="KAG5469283.1"/>
    </source>
</evidence>
<dbReference type="GeneID" id="92512593"/>
<dbReference type="OrthoDB" id="331948at2759"/>
<comment type="catalytic activity">
    <reaction evidence="7">
        <text>L-cysteinyl-[protein] + hexadecanoyl-CoA = S-hexadecanoyl-L-cysteinyl-[protein] + CoA</text>
        <dbReference type="Rhea" id="RHEA:36683"/>
        <dbReference type="Rhea" id="RHEA-COMP:10131"/>
        <dbReference type="Rhea" id="RHEA-COMP:11032"/>
        <dbReference type="ChEBI" id="CHEBI:29950"/>
        <dbReference type="ChEBI" id="CHEBI:57287"/>
        <dbReference type="ChEBI" id="CHEBI:57379"/>
        <dbReference type="ChEBI" id="CHEBI:74151"/>
        <dbReference type="EC" id="2.3.1.225"/>
    </reaction>
</comment>
<protein>
    <recommendedName>
        <fullName evidence="7">Palmitoyltransferase</fullName>
        <ecNumber evidence="7">2.3.1.225</ecNumber>
    </recommendedName>
</protein>
<keyword evidence="2 7" id="KW-0808">Transferase</keyword>
<evidence type="ECO:0000256" key="4">
    <source>
        <dbReference type="ARBA" id="ARBA00022989"/>
    </source>
</evidence>
<dbReference type="GO" id="GO:0016020">
    <property type="term" value="C:membrane"/>
    <property type="evidence" value="ECO:0007669"/>
    <property type="project" value="UniProtKB-SubCell"/>
</dbReference>
<keyword evidence="6 7" id="KW-0012">Acyltransferase</keyword>
<dbReference type="RefSeq" id="XP_067175456.1">
    <property type="nucleotide sequence ID" value="XM_067320081.1"/>
</dbReference>
<evidence type="ECO:0000256" key="5">
    <source>
        <dbReference type="ARBA" id="ARBA00023136"/>
    </source>
</evidence>
<evidence type="ECO:0000256" key="6">
    <source>
        <dbReference type="ARBA" id="ARBA00023315"/>
    </source>
</evidence>
<evidence type="ECO:0000256" key="2">
    <source>
        <dbReference type="ARBA" id="ARBA00022679"/>
    </source>
</evidence>
<dbReference type="EMBL" id="JAFEUZ010000033">
    <property type="protein sequence ID" value="KAG5469283.1"/>
    <property type="molecule type" value="Genomic_DNA"/>
</dbReference>
<evidence type="ECO:0000259" key="9">
    <source>
        <dbReference type="Pfam" id="PF01529"/>
    </source>
</evidence>
<feature type="transmembrane region" description="Helical" evidence="7">
    <location>
        <begin position="339"/>
        <end position="360"/>
    </location>
</feature>
<comment type="subcellular location">
    <subcellularLocation>
        <location evidence="1">Membrane</location>
        <topology evidence="1">Multi-pass membrane protein</topology>
    </subcellularLocation>
</comment>
<dbReference type="InterPro" id="IPR001594">
    <property type="entry name" value="Palmitoyltrfase_DHHC"/>
</dbReference>
<accession>A0A836KKQ5</accession>
<reference evidence="11" key="2">
    <citation type="journal article" date="2021" name="Sci. Data">
        <title>Chromosome-scale genome sequencing, assembly and annotation of six genomes from subfamily Leishmaniinae.</title>
        <authorList>
            <person name="Almutairi H."/>
            <person name="Urbaniak M.D."/>
            <person name="Bates M.D."/>
            <person name="Jariyapan N."/>
            <person name="Kwakye-Nuako G."/>
            <person name="Thomaz Soccol V."/>
            <person name="Al-Salem W.S."/>
            <person name="Dillon R.J."/>
            <person name="Bates P.A."/>
            <person name="Gatherer D."/>
        </authorList>
    </citation>
    <scope>NUCLEOTIDE SEQUENCE [LARGE SCALE GENOMIC DNA]</scope>
</reference>
<dbReference type="Pfam" id="PF01529">
    <property type="entry name" value="DHHC"/>
    <property type="match status" value="1"/>
</dbReference>
<evidence type="ECO:0000256" key="8">
    <source>
        <dbReference type="SAM" id="MobiDB-lite"/>
    </source>
</evidence>
<feature type="transmembrane region" description="Helical" evidence="7">
    <location>
        <begin position="12"/>
        <end position="33"/>
    </location>
</feature>
<dbReference type="PANTHER" id="PTHR12246">
    <property type="entry name" value="PALMITOYLTRANSFERASE ZDHHC16"/>
    <property type="match status" value="1"/>
</dbReference>
<sequence>MVCCCERSWSDIVVVTALVCTTMYSAQSFYTYLFPNTLEALATAFLHPFIDVSADDLLATRGAAPSAAGKKTRWSSVSPMRMTNLYDVKLWGWLLFLTSVFLLLMEIWAYTMAVMVPPGRVPAVFRQRATKSASLALSTFYEPLARSDSPVALYPPDRTHFSAQKHRRLRTFGASVTVEEGGSRSTLPPADAIAPATKPLYEQFFFNPKANSYTSVQNTHLNFCPMCTTYKPPRAHHCSRCNVCILKYDHHCPWLGQCVGFYNYKNYLLVLMYTWLLTAWALMLLSIALTVYVLDSREDLFGIARPHASPAGSSTTPPPRKGLGVGANILEELDVGPPFFGVMVCMAQSALFFAMTTYLLKRHFTYARHNITTIDMVIYENERRLSSQGTSGDSDSDVDGTSRSDADSAAYHTRTLQSFMRRNIYDLGVRRNLLQIFGDAQLTNPGEDVDGNPLPRRCYTDWMESDVPRHRCFVVRWFFRLLPTAAYPPQRTWKQIDMSTYSASSSIHMAARSHAGYGTMQGREEGTGAAAPSIVTGASLLTELGVEEEQLLGLRFPTRSAMGLHLDGQR</sequence>
<evidence type="ECO:0000256" key="1">
    <source>
        <dbReference type="ARBA" id="ARBA00004141"/>
    </source>
</evidence>
<dbReference type="PROSITE" id="PS50216">
    <property type="entry name" value="DHHC"/>
    <property type="match status" value="1"/>
</dbReference>
<evidence type="ECO:0000256" key="3">
    <source>
        <dbReference type="ARBA" id="ARBA00022692"/>
    </source>
</evidence>
<comment type="caution">
    <text evidence="10">The sequence shown here is derived from an EMBL/GenBank/DDBJ whole genome shotgun (WGS) entry which is preliminary data.</text>
</comment>
<comment type="domain">
    <text evidence="7">The DHHC domain is required for palmitoyltransferase activity.</text>
</comment>
<dbReference type="EC" id="2.3.1.225" evidence="7"/>
<dbReference type="Proteomes" id="UP000673552">
    <property type="component" value="Unassembled WGS sequence"/>
</dbReference>
<dbReference type="KEGG" id="lmat:92512593"/>
<feature type="transmembrane region" description="Helical" evidence="7">
    <location>
        <begin position="270"/>
        <end position="294"/>
    </location>
</feature>
<keyword evidence="3 7" id="KW-0812">Transmembrane</keyword>
<keyword evidence="5 7" id="KW-0472">Membrane</keyword>
<keyword evidence="4 7" id="KW-1133">Transmembrane helix</keyword>
<feature type="compositionally biased region" description="Low complexity" evidence="8">
    <location>
        <begin position="386"/>
        <end position="399"/>
    </location>
</feature>
<evidence type="ECO:0000313" key="11">
    <source>
        <dbReference type="Proteomes" id="UP000673552"/>
    </source>
</evidence>
<proteinExistence type="inferred from homology"/>
<gene>
    <name evidence="10" type="ORF">LSCM1_02498</name>
</gene>
<feature type="transmembrane region" description="Helical" evidence="7">
    <location>
        <begin position="90"/>
        <end position="110"/>
    </location>
</feature>